<accession>A0A8S0WLR0</accession>
<keyword evidence="2" id="KW-1185">Reference proteome</keyword>
<dbReference type="EMBL" id="CACVBS010000029">
    <property type="protein sequence ID" value="CAA7260502.1"/>
    <property type="molecule type" value="Genomic_DNA"/>
</dbReference>
<protein>
    <submittedName>
        <fullName evidence="1">Uncharacterized protein</fullName>
    </submittedName>
</protein>
<organism evidence="1 2">
    <name type="scientific">Cyclocybe aegerita</name>
    <name type="common">Black poplar mushroom</name>
    <name type="synonym">Agrocybe aegerita</name>
    <dbReference type="NCBI Taxonomy" id="1973307"/>
    <lineage>
        <taxon>Eukaryota</taxon>
        <taxon>Fungi</taxon>
        <taxon>Dikarya</taxon>
        <taxon>Basidiomycota</taxon>
        <taxon>Agaricomycotina</taxon>
        <taxon>Agaricomycetes</taxon>
        <taxon>Agaricomycetidae</taxon>
        <taxon>Agaricales</taxon>
        <taxon>Agaricineae</taxon>
        <taxon>Bolbitiaceae</taxon>
        <taxon>Cyclocybe</taxon>
    </lineage>
</organism>
<evidence type="ECO:0000313" key="1">
    <source>
        <dbReference type="EMBL" id="CAA7260502.1"/>
    </source>
</evidence>
<reference evidence="1 2" key="1">
    <citation type="submission" date="2020-01" db="EMBL/GenBank/DDBJ databases">
        <authorList>
            <person name="Gupta K D."/>
        </authorList>
    </citation>
    <scope>NUCLEOTIDE SEQUENCE [LARGE SCALE GENOMIC DNA]</scope>
</reference>
<name>A0A8S0WLR0_CYCAE</name>
<sequence length="202" mass="22489">MSWVRICRDFQEQWTAMQDGEAGWGTGILFPPENSKSGLKRCSGPCFSPSSTSTQHHLFLCPPRSLFTSSVPCWPSGCWLSPISIDVLFTKTASPGSSFFVEMARYCGEVLTIDSLSSPSGYMEYSKTEDFRPNISFVYNADKVETVSTIDFDTFSVSIVESEVQEEKGFYRRACAAILKKLAGFASYVLCFHLFTWCSGST</sequence>
<dbReference type="AlphaFoldDB" id="A0A8S0WLR0"/>
<gene>
    <name evidence="1" type="ORF">AAE3_LOCUS2601</name>
</gene>
<evidence type="ECO:0000313" key="2">
    <source>
        <dbReference type="Proteomes" id="UP000467700"/>
    </source>
</evidence>
<comment type="caution">
    <text evidence="1">The sequence shown here is derived from an EMBL/GenBank/DDBJ whole genome shotgun (WGS) entry which is preliminary data.</text>
</comment>
<dbReference type="Proteomes" id="UP000467700">
    <property type="component" value="Unassembled WGS sequence"/>
</dbReference>
<proteinExistence type="predicted"/>